<evidence type="ECO:0000256" key="1">
    <source>
        <dbReference type="ARBA" id="ARBA00023002"/>
    </source>
</evidence>
<dbReference type="PANTHER" id="PTHR10366:SF447">
    <property type="entry name" value="HYDROXYSTEROID DEHYDROGENASE_ISOMERASE FAMILY PROTEIN, PUTATIVE (AFU_ORTHOLOGUE AFUA_1G06450)-RELATED"/>
    <property type="match status" value="1"/>
</dbReference>
<reference evidence="4 5" key="1">
    <citation type="journal article" date="2014" name="BMC Genomics">
        <title>Comparative genome sequencing reveals chemotype-specific gene clusters in the toxigenic black mold Stachybotrys.</title>
        <authorList>
            <person name="Semeiks J."/>
            <person name="Borek D."/>
            <person name="Otwinowski Z."/>
            <person name="Grishin N.V."/>
        </authorList>
    </citation>
    <scope>NUCLEOTIDE SEQUENCE [LARGE SCALE GENOMIC DNA]</scope>
    <source>
        <strain evidence="4 5">IBT 40285</strain>
    </source>
</reference>
<dbReference type="GO" id="GO:0006696">
    <property type="term" value="P:ergosterol biosynthetic process"/>
    <property type="evidence" value="ECO:0007669"/>
    <property type="project" value="TreeGrafter"/>
</dbReference>
<accession>A0A084QRF2</accession>
<comment type="similarity">
    <text evidence="2">Belongs to the NAD(P)-dependent epimerase/dehydratase family. Dihydroflavonol-4-reductase subfamily.</text>
</comment>
<dbReference type="InterPro" id="IPR036291">
    <property type="entry name" value="NAD(P)-bd_dom_sf"/>
</dbReference>
<dbReference type="OrthoDB" id="10058185at2759"/>
<dbReference type="Gene3D" id="3.40.50.720">
    <property type="entry name" value="NAD(P)-binding Rossmann-like Domain"/>
    <property type="match status" value="1"/>
</dbReference>
<dbReference type="InParanoid" id="A0A084QRF2"/>
<dbReference type="EMBL" id="KL660440">
    <property type="protein sequence ID" value="KFA66537.1"/>
    <property type="molecule type" value="Genomic_DNA"/>
</dbReference>
<evidence type="ECO:0000259" key="3">
    <source>
        <dbReference type="Pfam" id="PF01073"/>
    </source>
</evidence>
<feature type="domain" description="3-beta hydroxysteroid dehydrogenase/isomerase" evidence="3">
    <location>
        <begin position="104"/>
        <end position="231"/>
    </location>
</feature>
<sequence>MTEEHATATALAGALLLLLLLLLALAAARLAVFAVRLNRAMAQAPPEAVAYCHDEPLAPDRIRAVHRETVDKGLDWRARLPPRQHRRYIVVGGSGMSSGSNQRGGGCSVGSHIVLVLLATGVPPKAIRIVDARPPPRRADDRDVPFVQADITSAHAARQALAAPWPDGDGVAQLPLTVFHTAAVIRPFERNPLVYDRCRRVNVAGTANVLAAAGHAGAGVFIFTSSSSVGGAAVDWFAESSSSSSSAAWWRLTRPQPTNQLQVMDASDFSQPLRPPHCFPSCYSRSKAEAERLVCAADRIRVGEAGDDKPAMRTGAIRPGNGVYGAPGDFVIDRMLAQRRAPTFSAPWVHNWVHVANVALAHVQYEAALLGPHSDAVSGRPFLVTDDGPAMRFCDIYAVGATLSTGGLQIIYPPPLLMLLMAYAVEAYCSLIATVPILQIFLREPGDPLCLFQPAVFSSAVSTIIDDSQSRKSAEDGGFGYSPFCNTVQGLSLQIEQRNADLAAKAAEDMMTSART</sequence>
<dbReference type="AlphaFoldDB" id="A0A084QRF2"/>
<dbReference type="InterPro" id="IPR050425">
    <property type="entry name" value="NAD(P)_dehydrat-like"/>
</dbReference>
<proteinExistence type="inferred from homology"/>
<dbReference type="SUPFAM" id="SSF51735">
    <property type="entry name" value="NAD(P)-binding Rossmann-fold domains"/>
    <property type="match status" value="1"/>
</dbReference>
<dbReference type="GO" id="GO:0000252">
    <property type="term" value="F:3-beta-hydroxysteroid dehydrogenase [NAD(P)+]/C4-decarboxylase activity"/>
    <property type="evidence" value="ECO:0007669"/>
    <property type="project" value="TreeGrafter"/>
</dbReference>
<dbReference type="OMA" id="HDQFFGN"/>
<dbReference type="InterPro" id="IPR002225">
    <property type="entry name" value="3Beta_OHSteriod_DH/Estase"/>
</dbReference>
<evidence type="ECO:0000256" key="2">
    <source>
        <dbReference type="ARBA" id="ARBA00023445"/>
    </source>
</evidence>
<dbReference type="Proteomes" id="UP000028524">
    <property type="component" value="Unassembled WGS sequence"/>
</dbReference>
<dbReference type="HOGENOM" id="CLU_045580_1_0_1"/>
<dbReference type="STRING" id="1283841.A0A084QRF2"/>
<feature type="domain" description="3-beta hydroxysteroid dehydrogenase/isomerase" evidence="3">
    <location>
        <begin position="276"/>
        <end position="396"/>
    </location>
</feature>
<organism evidence="4 5">
    <name type="scientific">Stachybotrys chlorohalonatus (strain IBT 40285)</name>
    <dbReference type="NCBI Taxonomy" id="1283841"/>
    <lineage>
        <taxon>Eukaryota</taxon>
        <taxon>Fungi</taxon>
        <taxon>Dikarya</taxon>
        <taxon>Ascomycota</taxon>
        <taxon>Pezizomycotina</taxon>
        <taxon>Sordariomycetes</taxon>
        <taxon>Hypocreomycetidae</taxon>
        <taxon>Hypocreales</taxon>
        <taxon>Stachybotryaceae</taxon>
        <taxon>Stachybotrys</taxon>
    </lineage>
</organism>
<dbReference type="Pfam" id="PF01073">
    <property type="entry name" value="3Beta_HSD"/>
    <property type="match status" value="2"/>
</dbReference>
<evidence type="ECO:0000313" key="5">
    <source>
        <dbReference type="Proteomes" id="UP000028524"/>
    </source>
</evidence>
<keyword evidence="5" id="KW-1185">Reference proteome</keyword>
<keyword evidence="1" id="KW-0560">Oxidoreductase</keyword>
<evidence type="ECO:0000313" key="4">
    <source>
        <dbReference type="EMBL" id="KFA66537.1"/>
    </source>
</evidence>
<protein>
    <recommendedName>
        <fullName evidence="3">3-beta hydroxysteroid dehydrogenase/isomerase domain-containing protein</fullName>
    </recommendedName>
</protein>
<name>A0A084QRF2_STAC4</name>
<dbReference type="GO" id="GO:0005783">
    <property type="term" value="C:endoplasmic reticulum"/>
    <property type="evidence" value="ECO:0007669"/>
    <property type="project" value="TreeGrafter"/>
</dbReference>
<dbReference type="PANTHER" id="PTHR10366">
    <property type="entry name" value="NAD DEPENDENT EPIMERASE/DEHYDRATASE"/>
    <property type="match status" value="1"/>
</dbReference>
<gene>
    <name evidence="4" type="ORF">S40285_00688</name>
</gene>